<protein>
    <submittedName>
        <fullName evidence="6">Rieske (2Fe-2S) protein</fullName>
    </submittedName>
</protein>
<evidence type="ECO:0000256" key="1">
    <source>
        <dbReference type="ARBA" id="ARBA00022714"/>
    </source>
</evidence>
<dbReference type="PROSITE" id="PS51296">
    <property type="entry name" value="RIESKE"/>
    <property type="match status" value="1"/>
</dbReference>
<dbReference type="RefSeq" id="WP_273686433.1">
    <property type="nucleotide sequence ID" value="NZ_CP117411.1"/>
</dbReference>
<dbReference type="PANTHER" id="PTHR40261">
    <property type="match status" value="1"/>
</dbReference>
<evidence type="ECO:0000259" key="5">
    <source>
        <dbReference type="PROSITE" id="PS51296"/>
    </source>
</evidence>
<evidence type="ECO:0000256" key="4">
    <source>
        <dbReference type="ARBA" id="ARBA00023014"/>
    </source>
</evidence>
<dbReference type="Gene3D" id="2.102.10.10">
    <property type="entry name" value="Rieske [2Fe-2S] iron-sulphur domain"/>
    <property type="match status" value="1"/>
</dbReference>
<evidence type="ECO:0000256" key="3">
    <source>
        <dbReference type="ARBA" id="ARBA00023004"/>
    </source>
</evidence>
<keyword evidence="3" id="KW-0408">Iron</keyword>
<evidence type="ECO:0000313" key="7">
    <source>
        <dbReference type="Proteomes" id="UP001220395"/>
    </source>
</evidence>
<dbReference type="EMBL" id="CP117411">
    <property type="protein sequence ID" value="WCT72472.1"/>
    <property type="molecule type" value="Genomic_DNA"/>
</dbReference>
<accession>A0ABY7TGX1</accession>
<keyword evidence="7" id="KW-1185">Reference proteome</keyword>
<dbReference type="PANTHER" id="PTHR40261:SF1">
    <property type="entry name" value="RIESKE DOMAIN-CONTAINING PROTEIN"/>
    <property type="match status" value="1"/>
</dbReference>
<keyword evidence="4" id="KW-0411">Iron-sulfur</keyword>
<dbReference type="CDD" id="cd03467">
    <property type="entry name" value="Rieske"/>
    <property type="match status" value="1"/>
</dbReference>
<organism evidence="6 7">
    <name type="scientific">Sphingomonas naphthae</name>
    <dbReference type="NCBI Taxonomy" id="1813468"/>
    <lineage>
        <taxon>Bacteria</taxon>
        <taxon>Pseudomonadati</taxon>
        <taxon>Pseudomonadota</taxon>
        <taxon>Alphaproteobacteria</taxon>
        <taxon>Sphingomonadales</taxon>
        <taxon>Sphingomonadaceae</taxon>
        <taxon>Sphingomonas</taxon>
    </lineage>
</organism>
<gene>
    <name evidence="6" type="ORF">PQ455_12600</name>
</gene>
<feature type="domain" description="Rieske" evidence="5">
    <location>
        <begin position="48"/>
        <end position="122"/>
    </location>
</feature>
<evidence type="ECO:0000313" key="6">
    <source>
        <dbReference type="EMBL" id="WCT72472.1"/>
    </source>
</evidence>
<dbReference type="SUPFAM" id="SSF50022">
    <property type="entry name" value="ISP domain"/>
    <property type="match status" value="1"/>
</dbReference>
<dbReference type="Proteomes" id="UP001220395">
    <property type="component" value="Chromosome"/>
</dbReference>
<dbReference type="InterPro" id="IPR036922">
    <property type="entry name" value="Rieske_2Fe-2S_sf"/>
</dbReference>
<proteinExistence type="predicted"/>
<sequence length="129" mass="13785">MSETPSSARLWATPAGIRLGPLDLIADGAARNFVLQMRAGRFHGFALRRGDRVHGYVDRCPHMGVPLAQHLDRYLTPDGDLVLCSWHGALFDPETGLCVGGPCAGQRLTPWPLAVVDGAMVTAAPSITP</sequence>
<dbReference type="InterPro" id="IPR017941">
    <property type="entry name" value="Rieske_2Fe-2S"/>
</dbReference>
<evidence type="ECO:0000256" key="2">
    <source>
        <dbReference type="ARBA" id="ARBA00022723"/>
    </source>
</evidence>
<reference evidence="6 7" key="1">
    <citation type="submission" date="2023-02" db="EMBL/GenBank/DDBJ databases">
        <title>Genome sequence of Sphingomonas naphthae.</title>
        <authorList>
            <person name="Kim S."/>
            <person name="Heo J."/>
            <person name="Kwon S.-W."/>
        </authorList>
    </citation>
    <scope>NUCLEOTIDE SEQUENCE [LARGE SCALE GENOMIC DNA]</scope>
    <source>
        <strain evidence="6 7">KACC 18716</strain>
    </source>
</reference>
<keyword evidence="2" id="KW-0479">Metal-binding</keyword>
<name>A0ABY7TGX1_9SPHN</name>
<keyword evidence="1" id="KW-0001">2Fe-2S</keyword>
<dbReference type="Pfam" id="PF00355">
    <property type="entry name" value="Rieske"/>
    <property type="match status" value="1"/>
</dbReference>